<accession>A0A917G9H5</accession>
<protein>
    <submittedName>
        <fullName evidence="7">CoA ester lyase</fullName>
    </submittedName>
</protein>
<dbReference type="Gene3D" id="3.20.20.60">
    <property type="entry name" value="Phosphoenolpyruvate-binding domains"/>
    <property type="match status" value="1"/>
</dbReference>
<comment type="caution">
    <text evidence="7">The sequence shown here is derived from an EMBL/GenBank/DDBJ whole genome shotgun (WGS) entry which is preliminary data.</text>
</comment>
<dbReference type="GO" id="GO:0000287">
    <property type="term" value="F:magnesium ion binding"/>
    <property type="evidence" value="ECO:0007669"/>
    <property type="project" value="TreeGrafter"/>
</dbReference>
<evidence type="ECO:0000256" key="4">
    <source>
        <dbReference type="PIRSR" id="PIRSR015582-1"/>
    </source>
</evidence>
<dbReference type="GO" id="GO:0006107">
    <property type="term" value="P:oxaloacetate metabolic process"/>
    <property type="evidence" value="ECO:0007669"/>
    <property type="project" value="TreeGrafter"/>
</dbReference>
<feature type="domain" description="HpcH/HpaI aldolase/citrate lyase" evidence="6">
    <location>
        <begin position="6"/>
        <end position="226"/>
    </location>
</feature>
<dbReference type="GO" id="GO:0016829">
    <property type="term" value="F:lyase activity"/>
    <property type="evidence" value="ECO:0007669"/>
    <property type="project" value="UniProtKB-KW"/>
</dbReference>
<evidence type="ECO:0000256" key="5">
    <source>
        <dbReference type="PIRSR" id="PIRSR015582-2"/>
    </source>
</evidence>
<feature type="binding site" evidence="5">
    <location>
        <position position="158"/>
    </location>
    <ligand>
        <name>Mg(2+)</name>
        <dbReference type="ChEBI" id="CHEBI:18420"/>
    </ligand>
</feature>
<evidence type="ECO:0000256" key="3">
    <source>
        <dbReference type="ARBA" id="ARBA00022842"/>
    </source>
</evidence>
<dbReference type="Proteomes" id="UP000616608">
    <property type="component" value="Unassembled WGS sequence"/>
</dbReference>
<dbReference type="EMBL" id="BMJT01000010">
    <property type="protein sequence ID" value="GGG31067.1"/>
    <property type="molecule type" value="Genomic_DNA"/>
</dbReference>
<dbReference type="InterPro" id="IPR015813">
    <property type="entry name" value="Pyrv/PenolPyrv_kinase-like_dom"/>
</dbReference>
<dbReference type="PIRSF" id="PIRSF015582">
    <property type="entry name" value="Cit_lyase_B"/>
    <property type="match status" value="1"/>
</dbReference>
<dbReference type="Pfam" id="PF03328">
    <property type="entry name" value="HpcH_HpaI"/>
    <property type="match status" value="1"/>
</dbReference>
<dbReference type="RefSeq" id="WP_188615610.1">
    <property type="nucleotide sequence ID" value="NZ_BMJT01000010.1"/>
</dbReference>
<evidence type="ECO:0000313" key="8">
    <source>
        <dbReference type="Proteomes" id="UP000616608"/>
    </source>
</evidence>
<feature type="binding site" evidence="4">
    <location>
        <position position="66"/>
    </location>
    <ligand>
        <name>substrate</name>
    </ligand>
</feature>
<feature type="binding site" evidence="5">
    <location>
        <position position="129"/>
    </location>
    <ligand>
        <name>Mg(2+)</name>
        <dbReference type="ChEBI" id="CHEBI:18420"/>
    </ligand>
</feature>
<evidence type="ECO:0000256" key="2">
    <source>
        <dbReference type="ARBA" id="ARBA00022723"/>
    </source>
</evidence>
<gene>
    <name evidence="7" type="primary">citE</name>
    <name evidence="7" type="ORF">GCM10007425_27140</name>
</gene>
<name>A0A917G9H5_9BACI</name>
<dbReference type="InterPro" id="IPR011206">
    <property type="entry name" value="Citrate_lyase_beta/mcl1/mcl2"/>
</dbReference>
<dbReference type="SUPFAM" id="SSF51621">
    <property type="entry name" value="Phosphoenolpyruvate/pyruvate domain"/>
    <property type="match status" value="1"/>
</dbReference>
<reference evidence="7" key="1">
    <citation type="journal article" date="2014" name="Int. J. Syst. Evol. Microbiol.">
        <title>Complete genome sequence of Corynebacterium casei LMG S-19264T (=DSM 44701T), isolated from a smear-ripened cheese.</title>
        <authorList>
            <consortium name="US DOE Joint Genome Institute (JGI-PGF)"/>
            <person name="Walter F."/>
            <person name="Albersmeier A."/>
            <person name="Kalinowski J."/>
            <person name="Ruckert C."/>
        </authorList>
    </citation>
    <scope>NUCLEOTIDE SEQUENCE</scope>
    <source>
        <strain evidence="7">CGMCC 1.15760</strain>
    </source>
</reference>
<dbReference type="PANTHER" id="PTHR32308:SF0">
    <property type="entry name" value="HPCH_HPAI ALDOLASE_CITRATE LYASE DOMAIN-CONTAINING PROTEIN"/>
    <property type="match status" value="1"/>
</dbReference>
<keyword evidence="7" id="KW-0456">Lyase</keyword>
<keyword evidence="8" id="KW-1185">Reference proteome</keyword>
<feature type="binding site" evidence="4">
    <location>
        <position position="129"/>
    </location>
    <ligand>
        <name>substrate</name>
    </ligand>
</feature>
<keyword evidence="2 5" id="KW-0479">Metal-binding</keyword>
<keyword evidence="3 5" id="KW-0460">Magnesium</keyword>
<evidence type="ECO:0000259" key="6">
    <source>
        <dbReference type="Pfam" id="PF03328"/>
    </source>
</evidence>
<dbReference type="InterPro" id="IPR005000">
    <property type="entry name" value="Aldolase/citrate-lyase_domain"/>
</dbReference>
<dbReference type="PANTHER" id="PTHR32308">
    <property type="entry name" value="LYASE BETA SUBUNIT, PUTATIVE (AFU_ORTHOLOGUE AFUA_4G13030)-RELATED"/>
    <property type="match status" value="1"/>
</dbReference>
<evidence type="ECO:0000256" key="1">
    <source>
        <dbReference type="ARBA" id="ARBA00001946"/>
    </source>
</evidence>
<proteinExistence type="predicted"/>
<comment type="cofactor">
    <cofactor evidence="1">
        <name>Mg(2+)</name>
        <dbReference type="ChEBI" id="CHEBI:18420"/>
    </cofactor>
</comment>
<reference evidence="7" key="2">
    <citation type="submission" date="2020-09" db="EMBL/GenBank/DDBJ databases">
        <authorList>
            <person name="Sun Q."/>
            <person name="Zhou Y."/>
        </authorList>
    </citation>
    <scope>NUCLEOTIDE SEQUENCE</scope>
    <source>
        <strain evidence="7">CGMCC 1.15760</strain>
    </source>
</reference>
<sequence>MKGIYRTLLFMPAIKKKWLEQSNQHVADAIIFDLEDSVPIDLKEEARNNVKSVLASVKWEKEIWLRVNKHLTGYAREDLRLATHPGISGVVLPKVASVEDVLQVHQQLLLLEQAQGLAPQTIAILPMLETAKALWFAYDIAMIERVTGIIGISSKNGDVERSLGTQWTPEGTESIYLKSRTVMAARAAGKTPIGGLWQDVHNLTGLKKAAQRNRQLGYDGELVLHPSNVEVVNAIYAPTEEEIRYYEGLIEAFTKAEKQGVSAVMYEGDHIDYAHVAMAKERLAYAQQLK</sequence>
<organism evidence="7 8">
    <name type="scientific">Lysinibacillus alkalisoli</name>
    <dbReference type="NCBI Taxonomy" id="1911548"/>
    <lineage>
        <taxon>Bacteria</taxon>
        <taxon>Bacillati</taxon>
        <taxon>Bacillota</taxon>
        <taxon>Bacilli</taxon>
        <taxon>Bacillales</taxon>
        <taxon>Bacillaceae</taxon>
        <taxon>Lysinibacillus</taxon>
    </lineage>
</organism>
<evidence type="ECO:0000313" key="7">
    <source>
        <dbReference type="EMBL" id="GGG31067.1"/>
    </source>
</evidence>
<dbReference type="AlphaFoldDB" id="A0A917G9H5"/>
<dbReference type="InterPro" id="IPR040442">
    <property type="entry name" value="Pyrv_kinase-like_dom_sf"/>
</dbReference>